<feature type="disulfide bond" evidence="8">
    <location>
        <begin position="311"/>
        <end position="345"/>
    </location>
</feature>
<feature type="signal peptide" evidence="10">
    <location>
        <begin position="1"/>
        <end position="17"/>
    </location>
</feature>
<sequence>MTPFLLLLLSTWRCVDAILRIPINKTTLTRSGYNVDMIEEFLKQKYIPNYSFCTDYDYGNSEGLSDYMNTQYYGPIQIGTPPQTFRVQFDTGSSNLWVPCANCPYYNTACQNHRQFYCQSSSTCYQTYQPLTVHYGTGSMQGYVNYDRVCFGTNQEFCTNNQQGFTCAMLESREFVNAPYDGILGMAWQSIAANNISPPMNQIFANQQVCPVALFSFWMNRDLNNNVVGGELTLCGIDPSHYQGPIYWEPLVSTSYWEIRVRGITVNGQSITYRPFNAIVDTGTSLIAGPSRYVRQIQQAIGAGPSGEINCNSIPYLPRIAFIIGGAQMVLSGKNYVLQFGDGSCMSGFMSFGMSDGFQWILGDVFIGAFYTVFDAGNQRVGFAVAS</sequence>
<dbReference type="PANTHER" id="PTHR47966:SF40">
    <property type="entry name" value="ASPARTIC PROTEASE 3"/>
    <property type="match status" value="1"/>
</dbReference>
<dbReference type="Proteomes" id="UP000268014">
    <property type="component" value="Unassembled WGS sequence"/>
</dbReference>
<dbReference type="InterPro" id="IPR001461">
    <property type="entry name" value="Aspartic_peptidase_A1"/>
</dbReference>
<keyword evidence="10" id="KW-0732">Signal</keyword>
<dbReference type="GO" id="GO:0005764">
    <property type="term" value="C:lysosome"/>
    <property type="evidence" value="ECO:0007669"/>
    <property type="project" value="TreeGrafter"/>
</dbReference>
<dbReference type="PANTHER" id="PTHR47966">
    <property type="entry name" value="BETA-SITE APP-CLEAVING ENZYME, ISOFORM A-RELATED"/>
    <property type="match status" value="1"/>
</dbReference>
<dbReference type="InterPro" id="IPR033121">
    <property type="entry name" value="PEPTIDASE_A1"/>
</dbReference>
<evidence type="ECO:0000313" key="13">
    <source>
        <dbReference type="Proteomes" id="UP000268014"/>
    </source>
</evidence>
<feature type="disulfide bond" evidence="8">
    <location>
        <begin position="103"/>
        <end position="110"/>
    </location>
</feature>
<feature type="active site" evidence="7">
    <location>
        <position position="281"/>
    </location>
</feature>
<evidence type="ECO:0000256" key="5">
    <source>
        <dbReference type="ARBA" id="ARBA00023157"/>
    </source>
</evidence>
<dbReference type="FunFam" id="2.40.70.10:FF:000008">
    <property type="entry name" value="Cathepsin D"/>
    <property type="match status" value="1"/>
</dbReference>
<evidence type="ECO:0000313" key="14">
    <source>
        <dbReference type="WBParaSite" id="HPLM_0001354401-mRNA-1"/>
    </source>
</evidence>
<keyword evidence="5 8" id="KW-1015">Disulfide bond</keyword>
<keyword evidence="2 9" id="KW-0645">Protease</keyword>
<dbReference type="SUPFAM" id="SSF50630">
    <property type="entry name" value="Acid proteases"/>
    <property type="match status" value="1"/>
</dbReference>
<organism evidence="14">
    <name type="scientific">Haemonchus placei</name>
    <name type="common">Barber's pole worm</name>
    <dbReference type="NCBI Taxonomy" id="6290"/>
    <lineage>
        <taxon>Eukaryota</taxon>
        <taxon>Metazoa</taxon>
        <taxon>Ecdysozoa</taxon>
        <taxon>Nematoda</taxon>
        <taxon>Chromadorea</taxon>
        <taxon>Rhabditida</taxon>
        <taxon>Rhabditina</taxon>
        <taxon>Rhabditomorpha</taxon>
        <taxon>Strongyloidea</taxon>
        <taxon>Trichostrongylidae</taxon>
        <taxon>Haemonchus</taxon>
    </lineage>
</organism>
<dbReference type="PROSITE" id="PS51767">
    <property type="entry name" value="PEPTIDASE_A1"/>
    <property type="match status" value="1"/>
</dbReference>
<reference evidence="12 13" key="2">
    <citation type="submission" date="2018-11" db="EMBL/GenBank/DDBJ databases">
        <authorList>
            <consortium name="Pathogen Informatics"/>
        </authorList>
    </citation>
    <scope>NUCLEOTIDE SEQUENCE [LARGE SCALE GENOMIC DNA]</scope>
    <source>
        <strain evidence="12 13">MHpl1</strain>
    </source>
</reference>
<keyword evidence="4 9" id="KW-0378">Hydrolase</keyword>
<dbReference type="InterPro" id="IPR021109">
    <property type="entry name" value="Peptidase_aspartic_dom_sf"/>
</dbReference>
<dbReference type="STRING" id="6290.A0A0N4WQ58"/>
<evidence type="ECO:0000259" key="11">
    <source>
        <dbReference type="PROSITE" id="PS51767"/>
    </source>
</evidence>
<dbReference type="WBParaSite" id="HPLM_0001354401-mRNA-1">
    <property type="protein sequence ID" value="HPLM_0001354401-mRNA-1"/>
    <property type="gene ID" value="HPLM_0001354401"/>
</dbReference>
<dbReference type="PRINTS" id="PR00792">
    <property type="entry name" value="PEPSIN"/>
</dbReference>
<keyword evidence="6" id="KW-0325">Glycoprotein</keyword>
<reference evidence="14" key="1">
    <citation type="submission" date="2017-02" db="UniProtKB">
        <authorList>
            <consortium name="WormBaseParasite"/>
        </authorList>
    </citation>
    <scope>IDENTIFICATION</scope>
</reference>
<evidence type="ECO:0000256" key="1">
    <source>
        <dbReference type="ARBA" id="ARBA00007447"/>
    </source>
</evidence>
<keyword evidence="13" id="KW-1185">Reference proteome</keyword>
<gene>
    <name evidence="12" type="ORF">HPLM_LOCUS13543</name>
</gene>
<dbReference type="AlphaFoldDB" id="A0A0N4WQ58"/>
<evidence type="ECO:0000256" key="3">
    <source>
        <dbReference type="ARBA" id="ARBA00022750"/>
    </source>
</evidence>
<dbReference type="OMA" id="SEICFGC"/>
<dbReference type="GO" id="GO:0004190">
    <property type="term" value="F:aspartic-type endopeptidase activity"/>
    <property type="evidence" value="ECO:0007669"/>
    <property type="project" value="UniProtKB-KW"/>
</dbReference>
<evidence type="ECO:0000256" key="9">
    <source>
        <dbReference type="RuleBase" id="RU000454"/>
    </source>
</evidence>
<dbReference type="Pfam" id="PF00026">
    <property type="entry name" value="Asp"/>
    <property type="match status" value="1"/>
</dbReference>
<evidence type="ECO:0000256" key="2">
    <source>
        <dbReference type="ARBA" id="ARBA00022670"/>
    </source>
</evidence>
<evidence type="ECO:0000256" key="10">
    <source>
        <dbReference type="SAM" id="SignalP"/>
    </source>
</evidence>
<dbReference type="Gene3D" id="2.40.70.10">
    <property type="entry name" value="Acid Proteases"/>
    <property type="match status" value="2"/>
</dbReference>
<proteinExistence type="inferred from homology"/>
<evidence type="ECO:0000256" key="7">
    <source>
        <dbReference type="PIRSR" id="PIRSR601461-1"/>
    </source>
</evidence>
<evidence type="ECO:0000256" key="4">
    <source>
        <dbReference type="ARBA" id="ARBA00022801"/>
    </source>
</evidence>
<feature type="chain" id="PRO_5043123924" evidence="10">
    <location>
        <begin position="18"/>
        <end position="387"/>
    </location>
</feature>
<dbReference type="OrthoDB" id="5839471at2759"/>
<dbReference type="EMBL" id="UZAF01018249">
    <property type="protein sequence ID" value="VDO49609.1"/>
    <property type="molecule type" value="Genomic_DNA"/>
</dbReference>
<dbReference type="PROSITE" id="PS00141">
    <property type="entry name" value="ASP_PROTEASE"/>
    <property type="match status" value="1"/>
</dbReference>
<evidence type="ECO:0000313" key="12">
    <source>
        <dbReference type="EMBL" id="VDO49609.1"/>
    </source>
</evidence>
<comment type="similarity">
    <text evidence="1 9">Belongs to the peptidase A1 family.</text>
</comment>
<dbReference type="FunFam" id="2.40.70.10:FF:000002">
    <property type="entry name" value="Vacuolar aspartic proteinase"/>
    <property type="match status" value="1"/>
</dbReference>
<feature type="active site" evidence="7">
    <location>
        <position position="90"/>
    </location>
</feature>
<keyword evidence="3 9" id="KW-0064">Aspartyl protease</keyword>
<accession>A0A0N4WQ58</accession>
<name>A0A0N4WQ58_HAEPC</name>
<protein>
    <submittedName>
        <fullName evidence="14">Peptidase A1 domain-containing protein</fullName>
    </submittedName>
</protein>
<dbReference type="InterPro" id="IPR001969">
    <property type="entry name" value="Aspartic_peptidase_AS"/>
</dbReference>
<feature type="domain" description="Peptidase A1" evidence="11">
    <location>
        <begin position="72"/>
        <end position="384"/>
    </location>
</feature>
<evidence type="ECO:0000256" key="8">
    <source>
        <dbReference type="PIRSR" id="PIRSR601461-2"/>
    </source>
</evidence>
<dbReference type="GO" id="GO:0006508">
    <property type="term" value="P:proteolysis"/>
    <property type="evidence" value="ECO:0007669"/>
    <property type="project" value="UniProtKB-KW"/>
</dbReference>
<evidence type="ECO:0000256" key="6">
    <source>
        <dbReference type="ARBA" id="ARBA00023180"/>
    </source>
</evidence>